<gene>
    <name evidence="1" type="ORF">AVEN_13513_1</name>
</gene>
<proteinExistence type="predicted"/>
<name>A0A4Y2PLJ2_ARAVE</name>
<comment type="caution">
    <text evidence="1">The sequence shown here is derived from an EMBL/GenBank/DDBJ whole genome shotgun (WGS) entry which is preliminary data.</text>
</comment>
<organism evidence="1 2">
    <name type="scientific">Araneus ventricosus</name>
    <name type="common">Orbweaver spider</name>
    <name type="synonym">Epeira ventricosa</name>
    <dbReference type="NCBI Taxonomy" id="182803"/>
    <lineage>
        <taxon>Eukaryota</taxon>
        <taxon>Metazoa</taxon>
        <taxon>Ecdysozoa</taxon>
        <taxon>Arthropoda</taxon>
        <taxon>Chelicerata</taxon>
        <taxon>Arachnida</taxon>
        <taxon>Araneae</taxon>
        <taxon>Araneomorphae</taxon>
        <taxon>Entelegynae</taxon>
        <taxon>Araneoidea</taxon>
        <taxon>Araneidae</taxon>
        <taxon>Araneus</taxon>
    </lineage>
</organism>
<accession>A0A4Y2PLJ2</accession>
<dbReference type="EMBL" id="BGPR01293679">
    <property type="protein sequence ID" value="GBN51380.1"/>
    <property type="molecule type" value="Genomic_DNA"/>
</dbReference>
<evidence type="ECO:0000313" key="1">
    <source>
        <dbReference type="EMBL" id="GBN51380.1"/>
    </source>
</evidence>
<keyword evidence="2" id="KW-1185">Reference proteome</keyword>
<dbReference type="AlphaFoldDB" id="A0A4Y2PLJ2"/>
<dbReference type="Proteomes" id="UP000499080">
    <property type="component" value="Unassembled WGS sequence"/>
</dbReference>
<feature type="non-terminal residue" evidence="1">
    <location>
        <position position="1"/>
    </location>
</feature>
<sequence length="46" mass="5191">HGVANAGKLMNVDDDEQHEEAYINEQVLSNVLEMGSRCVLIVEYKE</sequence>
<reference evidence="1 2" key="1">
    <citation type="journal article" date="2019" name="Sci. Rep.">
        <title>Orb-weaving spider Araneus ventricosus genome elucidates the spidroin gene catalogue.</title>
        <authorList>
            <person name="Kono N."/>
            <person name="Nakamura H."/>
            <person name="Ohtoshi R."/>
            <person name="Moran D.A.P."/>
            <person name="Shinohara A."/>
            <person name="Yoshida Y."/>
            <person name="Fujiwara M."/>
            <person name="Mori M."/>
            <person name="Tomita M."/>
            <person name="Arakawa K."/>
        </authorList>
    </citation>
    <scope>NUCLEOTIDE SEQUENCE [LARGE SCALE GENOMIC DNA]</scope>
</reference>
<protein>
    <submittedName>
        <fullName evidence="1">Uncharacterized protein</fullName>
    </submittedName>
</protein>
<evidence type="ECO:0000313" key="2">
    <source>
        <dbReference type="Proteomes" id="UP000499080"/>
    </source>
</evidence>